<gene>
    <name evidence="2" type="ORF">E2C01_059939</name>
</gene>
<accession>A0A5B7H6R5</accession>
<comment type="caution">
    <text evidence="2">The sequence shown here is derived from an EMBL/GenBank/DDBJ whole genome shotgun (WGS) entry which is preliminary data.</text>
</comment>
<sequence>MLHEGNGPALLSFLEPLCSPLLLPGVKEACAGLDGEGDQVLVIERCPFVSFKTSTTSQADQCTPTRPHAFLACASLPGALTKVGRDVKTRPGRWKNTARHLKGPALSPKQRSNFRRPTAALPPWQV</sequence>
<proteinExistence type="predicted"/>
<name>A0A5B7H6R5_PORTR</name>
<evidence type="ECO:0000313" key="3">
    <source>
        <dbReference type="Proteomes" id="UP000324222"/>
    </source>
</evidence>
<evidence type="ECO:0000256" key="1">
    <source>
        <dbReference type="SAM" id="MobiDB-lite"/>
    </source>
</evidence>
<protein>
    <submittedName>
        <fullName evidence="2">Uncharacterized protein</fullName>
    </submittedName>
</protein>
<evidence type="ECO:0000313" key="2">
    <source>
        <dbReference type="EMBL" id="MPC65803.1"/>
    </source>
</evidence>
<reference evidence="2 3" key="1">
    <citation type="submission" date="2019-05" db="EMBL/GenBank/DDBJ databases">
        <title>Another draft genome of Portunus trituberculatus and its Hox gene families provides insights of decapod evolution.</title>
        <authorList>
            <person name="Jeong J.-H."/>
            <person name="Song I."/>
            <person name="Kim S."/>
            <person name="Choi T."/>
            <person name="Kim D."/>
            <person name="Ryu S."/>
            <person name="Kim W."/>
        </authorList>
    </citation>
    <scope>NUCLEOTIDE SEQUENCE [LARGE SCALE GENOMIC DNA]</scope>
    <source>
        <tissue evidence="2">Muscle</tissue>
    </source>
</reference>
<dbReference type="Proteomes" id="UP000324222">
    <property type="component" value="Unassembled WGS sequence"/>
</dbReference>
<keyword evidence="3" id="KW-1185">Reference proteome</keyword>
<feature type="region of interest" description="Disordered" evidence="1">
    <location>
        <begin position="98"/>
        <end position="126"/>
    </location>
</feature>
<organism evidence="2 3">
    <name type="scientific">Portunus trituberculatus</name>
    <name type="common">Swimming crab</name>
    <name type="synonym">Neptunus trituberculatus</name>
    <dbReference type="NCBI Taxonomy" id="210409"/>
    <lineage>
        <taxon>Eukaryota</taxon>
        <taxon>Metazoa</taxon>
        <taxon>Ecdysozoa</taxon>
        <taxon>Arthropoda</taxon>
        <taxon>Crustacea</taxon>
        <taxon>Multicrustacea</taxon>
        <taxon>Malacostraca</taxon>
        <taxon>Eumalacostraca</taxon>
        <taxon>Eucarida</taxon>
        <taxon>Decapoda</taxon>
        <taxon>Pleocyemata</taxon>
        <taxon>Brachyura</taxon>
        <taxon>Eubrachyura</taxon>
        <taxon>Portunoidea</taxon>
        <taxon>Portunidae</taxon>
        <taxon>Portuninae</taxon>
        <taxon>Portunus</taxon>
    </lineage>
</organism>
<dbReference type="AlphaFoldDB" id="A0A5B7H6R5"/>
<dbReference type="EMBL" id="VSRR010023861">
    <property type="protein sequence ID" value="MPC65803.1"/>
    <property type="molecule type" value="Genomic_DNA"/>
</dbReference>